<evidence type="ECO:0000313" key="1">
    <source>
        <dbReference type="Proteomes" id="UP000694843"/>
    </source>
</evidence>
<proteinExistence type="predicted"/>
<sequence length="101" mass="10974">MEILPRQIACLGVRQSYLHSSHHHGGLSASALMLQVCRSAQTQSCRAICNIGQPWVPPSPPCPAAPLRQPAARYSAPTALKQILPRLPVPALQSTIQKYLK</sequence>
<dbReference type="GeneID" id="108666256"/>
<gene>
    <name evidence="2" type="primary">LOC108666256</name>
</gene>
<dbReference type="AlphaFoldDB" id="A0A8B7N418"/>
<dbReference type="Proteomes" id="UP000694843">
    <property type="component" value="Unplaced"/>
</dbReference>
<protein>
    <submittedName>
        <fullName evidence="2">Uncharacterized protein LOC108666256</fullName>
    </submittedName>
</protein>
<accession>A0A8B7N418</accession>
<organism evidence="1 2">
    <name type="scientific">Hyalella azteca</name>
    <name type="common">Amphipod</name>
    <dbReference type="NCBI Taxonomy" id="294128"/>
    <lineage>
        <taxon>Eukaryota</taxon>
        <taxon>Metazoa</taxon>
        <taxon>Ecdysozoa</taxon>
        <taxon>Arthropoda</taxon>
        <taxon>Crustacea</taxon>
        <taxon>Multicrustacea</taxon>
        <taxon>Malacostraca</taxon>
        <taxon>Eumalacostraca</taxon>
        <taxon>Peracarida</taxon>
        <taxon>Amphipoda</taxon>
        <taxon>Senticaudata</taxon>
        <taxon>Talitrida</taxon>
        <taxon>Talitroidea</taxon>
        <taxon>Hyalellidae</taxon>
        <taxon>Hyalella</taxon>
    </lineage>
</organism>
<dbReference type="InterPro" id="IPR000542">
    <property type="entry name" value="Carn_acyl_trans"/>
</dbReference>
<evidence type="ECO:0000313" key="2">
    <source>
        <dbReference type="RefSeq" id="XP_018008581.1"/>
    </source>
</evidence>
<dbReference type="GO" id="GO:0016746">
    <property type="term" value="F:acyltransferase activity"/>
    <property type="evidence" value="ECO:0007669"/>
    <property type="project" value="InterPro"/>
</dbReference>
<keyword evidence="1" id="KW-1185">Reference proteome</keyword>
<dbReference type="RefSeq" id="XP_018008581.1">
    <property type="nucleotide sequence ID" value="XM_018153092.2"/>
</dbReference>
<reference evidence="2" key="1">
    <citation type="submission" date="2025-08" db="UniProtKB">
        <authorList>
            <consortium name="RefSeq"/>
        </authorList>
    </citation>
    <scope>IDENTIFICATION</scope>
    <source>
        <tissue evidence="2">Whole organism</tissue>
    </source>
</reference>
<dbReference type="PROSITE" id="PS00439">
    <property type="entry name" value="ACYLTRANSF_C_1"/>
    <property type="match status" value="1"/>
</dbReference>
<name>A0A8B7N418_HYAAZ</name>
<dbReference type="KEGG" id="hazt:108666256"/>